<organism evidence="1 2">
    <name type="scientific">Prescottella soli</name>
    <dbReference type="NCBI Taxonomy" id="1543852"/>
    <lineage>
        <taxon>Bacteria</taxon>
        <taxon>Bacillati</taxon>
        <taxon>Actinomycetota</taxon>
        <taxon>Actinomycetes</taxon>
        <taxon>Mycobacteriales</taxon>
        <taxon>Nocardiaceae</taxon>
        <taxon>Prescottella</taxon>
    </lineage>
</organism>
<proteinExistence type="predicted"/>
<sequence>MNDLHLPACGLFSKWGFHDGGVVWEWIGDAEDSGLVEPNQLDVDTHTVLIQLVTEHLLPLLPGPFTTCHIDTIHNPIRVATWRGEQWDDYAENAPPEVADITVTVPGRLVLRALVEHLDGPVPDEVMRALLGLPDVRHLLSRSICSED</sequence>
<evidence type="ECO:0000313" key="1">
    <source>
        <dbReference type="EMBL" id="MFM1730009.1"/>
    </source>
</evidence>
<comment type="caution">
    <text evidence="1">The sequence shown here is derived from an EMBL/GenBank/DDBJ whole genome shotgun (WGS) entry which is preliminary data.</text>
</comment>
<protein>
    <submittedName>
        <fullName evidence="1">Uncharacterized protein</fullName>
    </submittedName>
</protein>
<dbReference type="EMBL" id="JBDLNU010000004">
    <property type="protein sequence ID" value="MFM1730009.1"/>
    <property type="molecule type" value="Genomic_DNA"/>
</dbReference>
<reference evidence="1 2" key="1">
    <citation type="submission" date="2023-11" db="EMBL/GenBank/DDBJ databases">
        <authorList>
            <person name="Val-Calvo J."/>
            <person name="Scortti M."/>
            <person name="Vazquez-Boland J."/>
        </authorList>
    </citation>
    <scope>NUCLEOTIDE SEQUENCE [LARGE SCALE GENOMIC DNA]</scope>
    <source>
        <strain evidence="1 2">DSM 46662</strain>
    </source>
</reference>
<gene>
    <name evidence="1" type="ORF">ABEU19_003529</name>
</gene>
<accession>A0ABW9FXN9</accession>
<dbReference type="Proteomes" id="UP001629744">
    <property type="component" value="Unassembled WGS sequence"/>
</dbReference>
<evidence type="ECO:0000313" key="2">
    <source>
        <dbReference type="Proteomes" id="UP001629744"/>
    </source>
</evidence>
<dbReference type="RefSeq" id="WP_348603236.1">
    <property type="nucleotide sequence ID" value="NZ_CP157276.1"/>
</dbReference>
<name>A0ABW9FXN9_9NOCA</name>
<keyword evidence="2" id="KW-1185">Reference proteome</keyword>